<evidence type="ECO:0000313" key="4">
    <source>
        <dbReference type="EMBL" id="PJK29498.1"/>
    </source>
</evidence>
<gene>
    <name evidence="4" type="ORF">CVT23_10565</name>
</gene>
<feature type="repeat" description="TPR" evidence="3">
    <location>
        <begin position="187"/>
        <end position="220"/>
    </location>
</feature>
<dbReference type="OrthoDB" id="6193797at2"/>
<dbReference type="InterPro" id="IPR019734">
    <property type="entry name" value="TPR_rpt"/>
</dbReference>
<evidence type="ECO:0000256" key="2">
    <source>
        <dbReference type="ARBA" id="ARBA00022803"/>
    </source>
</evidence>
<name>A0A2M9G1A1_9PROT</name>
<protein>
    <submittedName>
        <fullName evidence="4">Uncharacterized protein</fullName>
    </submittedName>
</protein>
<evidence type="ECO:0000256" key="1">
    <source>
        <dbReference type="ARBA" id="ARBA00022737"/>
    </source>
</evidence>
<dbReference type="PROSITE" id="PS50005">
    <property type="entry name" value="TPR"/>
    <property type="match status" value="2"/>
</dbReference>
<dbReference type="RefSeq" id="WP_109793522.1">
    <property type="nucleotide sequence ID" value="NZ_PHIG01000032.1"/>
</dbReference>
<dbReference type="EMBL" id="PHIG01000032">
    <property type="protein sequence ID" value="PJK29498.1"/>
    <property type="molecule type" value="Genomic_DNA"/>
</dbReference>
<reference evidence="4 5" key="1">
    <citation type="submission" date="2017-11" db="EMBL/GenBank/DDBJ databases">
        <title>Draft genome sequence of Rhizobiales bacterium SY3-13.</title>
        <authorList>
            <person name="Sun C."/>
        </authorList>
    </citation>
    <scope>NUCLEOTIDE SEQUENCE [LARGE SCALE GENOMIC DNA]</scope>
    <source>
        <strain evidence="4 5">SY3-13</strain>
    </source>
</reference>
<dbReference type="SUPFAM" id="SSF53756">
    <property type="entry name" value="UDP-Glycosyltransferase/glycogen phosphorylase"/>
    <property type="match status" value="1"/>
</dbReference>
<dbReference type="AlphaFoldDB" id="A0A2M9G1A1"/>
<evidence type="ECO:0000256" key="3">
    <source>
        <dbReference type="PROSITE-ProRule" id="PRU00339"/>
    </source>
</evidence>
<comment type="caution">
    <text evidence="4">The sequence shown here is derived from an EMBL/GenBank/DDBJ whole genome shotgun (WGS) entry which is preliminary data.</text>
</comment>
<dbReference type="Proteomes" id="UP000229498">
    <property type="component" value="Unassembled WGS sequence"/>
</dbReference>
<proteinExistence type="predicted"/>
<dbReference type="Gene3D" id="1.25.40.10">
    <property type="entry name" value="Tetratricopeptide repeat domain"/>
    <property type="match status" value="1"/>
</dbReference>
<organism evidence="4 5">
    <name type="scientific">Minwuia thermotolerans</name>
    <dbReference type="NCBI Taxonomy" id="2056226"/>
    <lineage>
        <taxon>Bacteria</taxon>
        <taxon>Pseudomonadati</taxon>
        <taxon>Pseudomonadota</taxon>
        <taxon>Alphaproteobacteria</taxon>
        <taxon>Minwuiales</taxon>
        <taxon>Minwuiaceae</taxon>
        <taxon>Minwuia</taxon>
    </lineage>
</organism>
<keyword evidence="5" id="KW-1185">Reference proteome</keyword>
<accession>A0A2M9G1A1</accession>
<dbReference type="SUPFAM" id="SSF48452">
    <property type="entry name" value="TPR-like"/>
    <property type="match status" value="1"/>
</dbReference>
<keyword evidence="2 3" id="KW-0802">TPR repeat</keyword>
<sequence length="590" mass="66268">MARHAHLTKSEPLQRPKVGRTIMQGDTIQILDAIARVDDDRTPTRAELKRAIQHLAKAGKLSNMNKFVEASAELLQAHRLDPHNADTLLVLGNNLRHAGNVQAAIHVMEKALKAAGEDLELLYGIGLLAQDLGMLDAAERMYAMVIQRNPDDPRGHTALAAVKRGKGEYDLAIDTLKFAIEQSQQDPTLWQALGVTVAEARGADHARPFFEESLRLNPDYDLAWSNMGHAYSAEGRFAESLPFLEKSVALRPDDPDTRFSYASSLLGVGELEKGWAEYEWRLDRRRKDSVVFVHDLPRWQGEDISDKTILICDEQGIGDAIIFASAYQDVIERAGHVIIECDRRLVTWFQRSFPEATVHRHVTFRSNAKIHRHYGWLREDGVPQPDLFIPSGSIFQLVRGDVASFARNGAYLKPDPERVAFWRSRFDAIGDGPKIGICWSGGFITPIRAKGYMSLMDFQPFFDLQQKGGHFVNCMYKDAREDCRRLADEKGVILHDWDDIDRRDQLDEAAAYTAALDYMVSISSSPVAIAGAMQIPAITLLHKHDRFHFGAGVEPWFPTTDIFVADRPDAWPAVPCAAARRRAGERLELD</sequence>
<dbReference type="Gene3D" id="3.40.50.2000">
    <property type="entry name" value="Glycogen Phosphorylase B"/>
    <property type="match status" value="1"/>
</dbReference>
<dbReference type="Pfam" id="PF13176">
    <property type="entry name" value="TPR_7"/>
    <property type="match status" value="1"/>
</dbReference>
<evidence type="ECO:0000313" key="5">
    <source>
        <dbReference type="Proteomes" id="UP000229498"/>
    </source>
</evidence>
<keyword evidence="1" id="KW-0677">Repeat</keyword>
<dbReference type="PANTHER" id="PTHR45586:SF1">
    <property type="entry name" value="LIPOPOLYSACCHARIDE ASSEMBLY PROTEIN B"/>
    <property type="match status" value="1"/>
</dbReference>
<dbReference type="SMART" id="SM00028">
    <property type="entry name" value="TPR"/>
    <property type="match status" value="6"/>
</dbReference>
<feature type="repeat" description="TPR" evidence="3">
    <location>
        <begin position="221"/>
        <end position="254"/>
    </location>
</feature>
<dbReference type="PANTHER" id="PTHR45586">
    <property type="entry name" value="TPR REPEAT-CONTAINING PROTEIN PA4667"/>
    <property type="match status" value="1"/>
</dbReference>
<dbReference type="InterPro" id="IPR011990">
    <property type="entry name" value="TPR-like_helical_dom_sf"/>
</dbReference>
<dbReference type="InterPro" id="IPR051012">
    <property type="entry name" value="CellSynth/LPSAsmb/PSIAsmb"/>
</dbReference>
<dbReference type="Pfam" id="PF14559">
    <property type="entry name" value="TPR_19"/>
    <property type="match status" value="1"/>
</dbReference>